<name>A0A376G2W3_9FLAO</name>
<dbReference type="Gene3D" id="3.40.50.920">
    <property type="match status" value="1"/>
</dbReference>
<accession>A0A376G2W3</accession>
<comment type="cofactor">
    <cofactor evidence="1">
        <name>thiamine diphosphate</name>
        <dbReference type="ChEBI" id="CHEBI:58937"/>
    </cofactor>
</comment>
<proteinExistence type="predicted"/>
<dbReference type="GO" id="GO:0007584">
    <property type="term" value="P:response to nutrient"/>
    <property type="evidence" value="ECO:0007669"/>
    <property type="project" value="TreeGrafter"/>
</dbReference>
<dbReference type="GO" id="GO:0009083">
    <property type="term" value="P:branched-chain amino acid catabolic process"/>
    <property type="evidence" value="ECO:0007669"/>
    <property type="project" value="TreeGrafter"/>
</dbReference>
<dbReference type="GO" id="GO:0003863">
    <property type="term" value="F:branched-chain 2-oxo acid dehydrogenase activity"/>
    <property type="evidence" value="ECO:0007669"/>
    <property type="project" value="UniProtKB-EC"/>
</dbReference>
<dbReference type="Pfam" id="PF00676">
    <property type="entry name" value="E1_dh"/>
    <property type="match status" value="1"/>
</dbReference>
<dbReference type="AlphaFoldDB" id="A0A376G2W3"/>
<dbReference type="Proteomes" id="UP000254737">
    <property type="component" value="Unassembled WGS sequence"/>
</dbReference>
<dbReference type="CDD" id="cd02000">
    <property type="entry name" value="TPP_E1_PDC_ADC_BCADC"/>
    <property type="match status" value="1"/>
</dbReference>
<dbReference type="EC" id="1.2.4.4" evidence="3"/>
<evidence type="ECO:0000313" key="7">
    <source>
        <dbReference type="EMBL" id="STD53970.1"/>
    </source>
</evidence>
<dbReference type="InterPro" id="IPR033248">
    <property type="entry name" value="Transketolase_C"/>
</dbReference>
<keyword evidence="7" id="KW-0670">Pyruvate</keyword>
<dbReference type="PANTHER" id="PTHR42980:SF1">
    <property type="entry name" value="2-OXOISOVALERATE DEHYDROGENASE SUBUNIT BETA, MITOCHONDRIAL"/>
    <property type="match status" value="1"/>
</dbReference>
<evidence type="ECO:0000259" key="6">
    <source>
        <dbReference type="SMART" id="SM00861"/>
    </source>
</evidence>
<dbReference type="STRING" id="343874.GCA_000805695_01321"/>
<dbReference type="InterPro" id="IPR001017">
    <property type="entry name" value="DH_E1"/>
</dbReference>
<dbReference type="SUPFAM" id="SSF52922">
    <property type="entry name" value="TK C-terminal domain-like"/>
    <property type="match status" value="1"/>
</dbReference>
<keyword evidence="5" id="KW-0786">Thiamine pyrophosphate</keyword>
<protein>
    <recommendedName>
        <fullName evidence="3">3-methyl-2-oxobutanoate dehydrogenase (2-methylpropanoyl-transferring)</fullName>
        <ecNumber evidence="3">1.2.4.4</ecNumber>
    </recommendedName>
</protein>
<dbReference type="InterPro" id="IPR009014">
    <property type="entry name" value="Transketo_C/PFOR_II"/>
</dbReference>
<evidence type="ECO:0000256" key="1">
    <source>
        <dbReference type="ARBA" id="ARBA00001964"/>
    </source>
</evidence>
<feature type="domain" description="Transketolase-like pyrimidine-binding" evidence="6">
    <location>
        <begin position="501"/>
        <end position="675"/>
    </location>
</feature>
<organism evidence="7 8">
    <name type="scientific">Empedobacter falsenii</name>
    <dbReference type="NCBI Taxonomy" id="343874"/>
    <lineage>
        <taxon>Bacteria</taxon>
        <taxon>Pseudomonadati</taxon>
        <taxon>Bacteroidota</taxon>
        <taxon>Flavobacteriia</taxon>
        <taxon>Flavobacteriales</taxon>
        <taxon>Weeksellaceae</taxon>
        <taxon>Empedobacter</taxon>
    </lineage>
</organism>
<dbReference type="EMBL" id="UFXS01000001">
    <property type="protein sequence ID" value="STD53970.1"/>
    <property type="molecule type" value="Genomic_DNA"/>
</dbReference>
<dbReference type="PANTHER" id="PTHR42980">
    <property type="entry name" value="2-OXOISOVALERATE DEHYDROGENASE SUBUNIT BETA-RELATED"/>
    <property type="match status" value="1"/>
</dbReference>
<comment type="function">
    <text evidence="2">E1 component of the 2-oxoglutarate dehydrogenase (OGDH) complex which catalyzes the decarboxylation of 2-oxoglutarate, the first step in the conversion of 2-oxoglutarate to succinyl-CoA and CO(2).</text>
</comment>
<dbReference type="SMART" id="SM00861">
    <property type="entry name" value="Transket_pyr"/>
    <property type="match status" value="1"/>
</dbReference>
<reference evidence="7 8" key="1">
    <citation type="submission" date="2018-06" db="EMBL/GenBank/DDBJ databases">
        <authorList>
            <consortium name="Pathogen Informatics"/>
            <person name="Doyle S."/>
        </authorList>
    </citation>
    <scope>NUCLEOTIDE SEQUENCE [LARGE SCALE GENOMIC DNA]</scope>
    <source>
        <strain evidence="7 8">NCTC13456</strain>
    </source>
</reference>
<keyword evidence="4 7" id="KW-0560">Oxidoreductase</keyword>
<dbReference type="InterPro" id="IPR029061">
    <property type="entry name" value="THDP-binding"/>
</dbReference>
<evidence type="ECO:0000256" key="5">
    <source>
        <dbReference type="ARBA" id="ARBA00023052"/>
    </source>
</evidence>
<dbReference type="Gene3D" id="3.40.50.970">
    <property type="match status" value="2"/>
</dbReference>
<evidence type="ECO:0000256" key="3">
    <source>
        <dbReference type="ARBA" id="ARBA00012277"/>
    </source>
</evidence>
<dbReference type="Pfam" id="PF02780">
    <property type="entry name" value="Transketolase_C"/>
    <property type="match status" value="1"/>
</dbReference>
<dbReference type="SUPFAM" id="SSF52518">
    <property type="entry name" value="Thiamin diphosphate-binding fold (THDP-binding)"/>
    <property type="match status" value="2"/>
</dbReference>
<evidence type="ECO:0000256" key="2">
    <source>
        <dbReference type="ARBA" id="ARBA00003906"/>
    </source>
</evidence>
<sequence>MIQFYNLFVRRKLYGVSYKSFVKFVMQQTKEMETKEVNKITFEEFKSQIINDYKTAFMSREVSLLGRREVLTGKAKFGIFGDGKELPQIAMAKVFKNGDFRSGYYRDQTFMFAIGQLTVEQFFAQLYALTDLEKEPSSGGRQMTSHFGTRSLNEDGSWKKLTEQKNSSADISPTAGQMPRLLGLAQASKYFRNVPQSDEDQQFSVNGNEIAFGTIGDASTSEGHFWETINAGGVLQVPMVVSIWDDGYGISVPAKFQRTKSNLSELLSGFGRTEEERGYEIITVKAWDYPALIEAYTRAERFAREHHIPCIVHVQECTQPQGHSTSGSHERYKSEERLTWEKEFDGISKFREYILAFADHSEAIISAEELDQLEAEVKAEVKASQKQCWDDYLNPILDLKNEALELLTKIASESANGAFINIEISNLKSKKSPFKRDVYGAVRKVIRLIRSENLVTKAELISWLDAKMKREEEIYSTKLVSGTATQVPQVKPEFGENPALEDGRVIVRDNFDKIFEKYPKALVFGEDAGNIGDVNQGLEGLQAKYGIDRISDTGIREATILGQGIGLAMRGLRPIAEIQYLDYILYCLQGISDDLATVLYRSNGGQKAPVIIRTRGHRLEGVWHSGSPMGGILNLVRGVNVLVPRDLTKAAGFYNTLMQADEPAIVVESLNGYRLKEPAPTNVGEFTTPIGEVEITKEGKDVTLLTYGSTWRIVMDAAKELEQLGISVEVIDAQSLLPFDINADVAKSLNKTNRLVIVDEDVPGGASAFLLQEIIEKQGGYFTLDSAPLTITAKAHRPAYATDGDYFSKPSVDDITEQVYELMREAKPNEFPALY</sequence>
<dbReference type="Pfam" id="PF02779">
    <property type="entry name" value="Transket_pyr"/>
    <property type="match status" value="1"/>
</dbReference>
<gene>
    <name evidence="7" type="primary">pdhB_2</name>
    <name evidence="7" type="ORF">NCTC13456_00771</name>
</gene>
<evidence type="ECO:0000256" key="4">
    <source>
        <dbReference type="ARBA" id="ARBA00023002"/>
    </source>
</evidence>
<evidence type="ECO:0000313" key="8">
    <source>
        <dbReference type="Proteomes" id="UP000254737"/>
    </source>
</evidence>
<dbReference type="InterPro" id="IPR005475">
    <property type="entry name" value="Transketolase-like_Pyr-bd"/>
</dbReference>